<protein>
    <recommendedName>
        <fullName evidence="2">AMP-binding enzyme C-terminal domain-containing protein</fullName>
    </recommendedName>
</protein>
<evidence type="ECO:0000256" key="1">
    <source>
        <dbReference type="SAM" id="Phobius"/>
    </source>
</evidence>
<accession>A0A0C3C1J8</accession>
<dbReference type="PANTHER" id="PTHR33927:SF1">
    <property type="entry name" value="TRANSMEMBRANE PROTEIN"/>
    <property type="match status" value="1"/>
</dbReference>
<feature type="transmembrane region" description="Helical" evidence="1">
    <location>
        <begin position="309"/>
        <end position="333"/>
    </location>
</feature>
<feature type="transmembrane region" description="Helical" evidence="1">
    <location>
        <begin position="532"/>
        <end position="553"/>
    </location>
</feature>
<dbReference type="Gene3D" id="3.30.300.30">
    <property type="match status" value="1"/>
</dbReference>
<evidence type="ECO:0000313" key="4">
    <source>
        <dbReference type="Proteomes" id="UP000054166"/>
    </source>
</evidence>
<organism evidence="3 4">
    <name type="scientific">Piloderma croceum (strain F 1598)</name>
    <dbReference type="NCBI Taxonomy" id="765440"/>
    <lineage>
        <taxon>Eukaryota</taxon>
        <taxon>Fungi</taxon>
        <taxon>Dikarya</taxon>
        <taxon>Basidiomycota</taxon>
        <taxon>Agaricomycotina</taxon>
        <taxon>Agaricomycetes</taxon>
        <taxon>Agaricomycetidae</taxon>
        <taxon>Atheliales</taxon>
        <taxon>Atheliaceae</taxon>
        <taxon>Piloderma</taxon>
    </lineage>
</organism>
<proteinExistence type="predicted"/>
<gene>
    <name evidence="3" type="ORF">PILCRDRAFT_6910</name>
</gene>
<keyword evidence="1" id="KW-1133">Transmembrane helix</keyword>
<dbReference type="EMBL" id="KN832990">
    <property type="protein sequence ID" value="KIM83477.1"/>
    <property type="molecule type" value="Genomic_DNA"/>
</dbReference>
<keyword evidence="1" id="KW-0472">Membrane</keyword>
<evidence type="ECO:0000259" key="2">
    <source>
        <dbReference type="Pfam" id="PF13193"/>
    </source>
</evidence>
<dbReference type="InterPro" id="IPR042099">
    <property type="entry name" value="ANL_N_sf"/>
</dbReference>
<reference evidence="4" key="2">
    <citation type="submission" date="2015-01" db="EMBL/GenBank/DDBJ databases">
        <title>Evolutionary Origins and Diversification of the Mycorrhizal Mutualists.</title>
        <authorList>
            <consortium name="DOE Joint Genome Institute"/>
            <consortium name="Mycorrhizal Genomics Consortium"/>
            <person name="Kohler A."/>
            <person name="Kuo A."/>
            <person name="Nagy L.G."/>
            <person name="Floudas D."/>
            <person name="Copeland A."/>
            <person name="Barry K.W."/>
            <person name="Cichocki N."/>
            <person name="Veneault-Fourrey C."/>
            <person name="LaButti K."/>
            <person name="Lindquist E.A."/>
            <person name="Lipzen A."/>
            <person name="Lundell T."/>
            <person name="Morin E."/>
            <person name="Murat C."/>
            <person name="Riley R."/>
            <person name="Ohm R."/>
            <person name="Sun H."/>
            <person name="Tunlid A."/>
            <person name="Henrissat B."/>
            <person name="Grigoriev I.V."/>
            <person name="Hibbett D.S."/>
            <person name="Martin F."/>
        </authorList>
    </citation>
    <scope>NUCLEOTIDE SEQUENCE [LARGE SCALE GENOMIC DNA]</scope>
    <source>
        <strain evidence="4">F 1598</strain>
    </source>
</reference>
<dbReference type="InterPro" id="IPR052979">
    <property type="entry name" value="Adenylate-forming_domain"/>
</dbReference>
<feature type="transmembrane region" description="Helical" evidence="1">
    <location>
        <begin position="235"/>
        <end position="256"/>
    </location>
</feature>
<evidence type="ECO:0000313" key="3">
    <source>
        <dbReference type="EMBL" id="KIM83477.1"/>
    </source>
</evidence>
<name>A0A0C3C1J8_PILCF</name>
<keyword evidence="4" id="KW-1185">Reference proteome</keyword>
<feature type="transmembrane region" description="Helical" evidence="1">
    <location>
        <begin position="345"/>
        <end position="365"/>
    </location>
</feature>
<dbReference type="Gene3D" id="3.40.50.12780">
    <property type="entry name" value="N-terminal domain of ligase-like"/>
    <property type="match status" value="1"/>
</dbReference>
<feature type="transmembrane region" description="Helical" evidence="1">
    <location>
        <begin position="268"/>
        <end position="297"/>
    </location>
</feature>
<dbReference type="OrthoDB" id="3142841at2759"/>
<dbReference type="Proteomes" id="UP000054166">
    <property type="component" value="Unassembled WGS sequence"/>
</dbReference>
<sequence length="657" mass="72480">MVTGLPTGVEPFVDAHGNIVCTGSPGELCVRGPQLCLGYLNNEDATAAAFHHEGFLRTGDQVIIREDGNIYVVDRLKHIIKHKGFQVSPAELEGHLLRHPFVRDAGVVGRPDEQAGEVPVAFVTLSHVGNLEARSDAVRVKEAIKDYVRSNKSQYKWLGDVYFLDVIPKLPSGKVLSRELKLQLTIHSVASAPSPGSKGLPSTISNIAETALSAKEKRADAAPTLFQQVREWVSLYRILFVAVLSCNAVGIGFTLAHKWDGGQEQTATFALCNVMAALLARNEVFLRILYNIFLILFRRWPPYWFRNAIAMFLLHLGGLHSGFAVSGSLWLVTATIEFFRQGPTFIHPAILGFSVIACVLVGAVCTSACPTIRNTHHNIFENIHRLAGWTGVVIIWILVCLANSWSAAQNRFIASRLADKPDVYLTLAVTICIIIPWTTLRKVPVKSEVLSPAVILLRFKGGYRTGLFGRISRHPLTENHAFGIASHSPTSEEHYMCIVGQGDFTRNLIANPPTYLWTRKFKFVGLPMMTSFYRSGVYVVTGTAIGVALSIFLQRDPKSSWHLLWVCSNIESTYGSTVLKDLKKSFDEQGDAAFEGTVTLWDTKSKGRPNMAELIGGLVERQKAEVVFVTSNPKGTAEVIRTCRKRGISCLGPIWDS</sequence>
<feature type="transmembrane region" description="Helical" evidence="1">
    <location>
        <begin position="423"/>
        <end position="440"/>
    </location>
</feature>
<dbReference type="SUPFAM" id="SSF56801">
    <property type="entry name" value="Acetyl-CoA synthetase-like"/>
    <property type="match status" value="1"/>
</dbReference>
<reference evidence="3 4" key="1">
    <citation type="submission" date="2014-04" db="EMBL/GenBank/DDBJ databases">
        <authorList>
            <consortium name="DOE Joint Genome Institute"/>
            <person name="Kuo A."/>
            <person name="Tarkka M."/>
            <person name="Buscot F."/>
            <person name="Kohler A."/>
            <person name="Nagy L.G."/>
            <person name="Floudas D."/>
            <person name="Copeland A."/>
            <person name="Barry K.W."/>
            <person name="Cichocki N."/>
            <person name="Veneault-Fourrey C."/>
            <person name="LaButti K."/>
            <person name="Lindquist E.A."/>
            <person name="Lipzen A."/>
            <person name="Lundell T."/>
            <person name="Morin E."/>
            <person name="Murat C."/>
            <person name="Sun H."/>
            <person name="Tunlid A."/>
            <person name="Henrissat B."/>
            <person name="Grigoriev I.V."/>
            <person name="Hibbett D.S."/>
            <person name="Martin F."/>
            <person name="Nordberg H.P."/>
            <person name="Cantor M.N."/>
            <person name="Hua S.X."/>
        </authorList>
    </citation>
    <scope>NUCLEOTIDE SEQUENCE [LARGE SCALE GENOMIC DNA]</scope>
    <source>
        <strain evidence="3 4">F 1598</strain>
    </source>
</reference>
<dbReference type="Pfam" id="PF13193">
    <property type="entry name" value="AMP-binding_C"/>
    <property type="match status" value="1"/>
</dbReference>
<dbReference type="InterPro" id="IPR045851">
    <property type="entry name" value="AMP-bd_C_sf"/>
</dbReference>
<dbReference type="AlphaFoldDB" id="A0A0C3C1J8"/>
<keyword evidence="1" id="KW-0812">Transmembrane</keyword>
<dbReference type="PANTHER" id="PTHR33927">
    <property type="entry name" value="TRANSMEMBRANE PROTEIN"/>
    <property type="match status" value="1"/>
</dbReference>
<feature type="domain" description="AMP-binding enzyme C-terminal" evidence="2">
    <location>
        <begin position="91"/>
        <end position="174"/>
    </location>
</feature>
<dbReference type="HOGENOM" id="CLU_417439_0_0_1"/>
<feature type="transmembrane region" description="Helical" evidence="1">
    <location>
        <begin position="386"/>
        <end position="408"/>
    </location>
</feature>
<dbReference type="InterPro" id="IPR025110">
    <property type="entry name" value="AMP-bd_C"/>
</dbReference>
<dbReference type="InParanoid" id="A0A0C3C1J8"/>